<evidence type="ECO:0000313" key="8">
    <source>
        <dbReference type="EMBL" id="KNC80241.1"/>
    </source>
</evidence>
<name>A0A0L0FUL4_9EUKA</name>
<evidence type="ECO:0000256" key="2">
    <source>
        <dbReference type="ARBA" id="ARBA00022630"/>
    </source>
</evidence>
<feature type="domain" description="ERV/ALR sulfhydryl oxidase" evidence="7">
    <location>
        <begin position="90"/>
        <end position="197"/>
    </location>
</feature>
<evidence type="ECO:0000256" key="6">
    <source>
        <dbReference type="RuleBase" id="RU371123"/>
    </source>
</evidence>
<dbReference type="AlphaFoldDB" id="A0A0L0FUL4"/>
<dbReference type="GeneID" id="25907898"/>
<dbReference type="RefSeq" id="XP_014154143.1">
    <property type="nucleotide sequence ID" value="XM_014298668.1"/>
</dbReference>
<comment type="cofactor">
    <cofactor evidence="1 6">
        <name>FAD</name>
        <dbReference type="ChEBI" id="CHEBI:57692"/>
    </cofactor>
</comment>
<protein>
    <recommendedName>
        <fullName evidence="6">Sulfhydryl oxidase</fullName>
        <ecNumber evidence="6">1.8.3.2</ecNumber>
    </recommendedName>
</protein>
<dbReference type="SUPFAM" id="SSF69000">
    <property type="entry name" value="FAD-dependent thiol oxidase"/>
    <property type="match status" value="1"/>
</dbReference>
<accession>A0A0L0FUL4</accession>
<sequence length="228" mass="25366">MLVFPGDILGTSRCEYWYPEVGPKSAQAAHSRKLMYNILAALWPTHKYGAVPSLDEVMSLLSGPEQIGDYSQCVTDSKDNSTAIYNALAMAGGRASQPNQVWSIVHTVMHNYPITGMTSNQVQASRALADFLQHNFWCTDCRGVFAVGVLNEFGFPPQTNDPYAHAKWWWQGHNTASEHTASTRGGHPWLFPHGDEAIAMVGGGNLFYMSYEDSEQMWTLPESFEDLI</sequence>
<dbReference type="EMBL" id="KQ242178">
    <property type="protein sequence ID" value="KNC80241.1"/>
    <property type="molecule type" value="Genomic_DNA"/>
</dbReference>
<dbReference type="InterPro" id="IPR036774">
    <property type="entry name" value="ERV/ALR_sulphydryl_oxid_sf"/>
</dbReference>
<dbReference type="InterPro" id="IPR017905">
    <property type="entry name" value="ERV/ALR_sulphydryl_oxidase"/>
</dbReference>
<keyword evidence="9" id="KW-1185">Reference proteome</keyword>
<evidence type="ECO:0000313" key="9">
    <source>
        <dbReference type="Proteomes" id="UP000054560"/>
    </source>
</evidence>
<dbReference type="eggNOG" id="ENOG502SICI">
    <property type="taxonomic scope" value="Eukaryota"/>
</dbReference>
<dbReference type="OrthoDB" id="441329at2759"/>
<dbReference type="EC" id="1.8.3.2" evidence="6"/>
<keyword evidence="5" id="KW-1015">Disulfide bond</keyword>
<reference evidence="8 9" key="1">
    <citation type="submission" date="2011-02" db="EMBL/GenBank/DDBJ databases">
        <title>The Genome Sequence of Sphaeroforma arctica JP610.</title>
        <authorList>
            <consortium name="The Broad Institute Genome Sequencing Platform"/>
            <person name="Russ C."/>
            <person name="Cuomo C."/>
            <person name="Young S.K."/>
            <person name="Zeng Q."/>
            <person name="Gargeya S."/>
            <person name="Alvarado L."/>
            <person name="Berlin A."/>
            <person name="Chapman S.B."/>
            <person name="Chen Z."/>
            <person name="Freedman E."/>
            <person name="Gellesch M."/>
            <person name="Goldberg J."/>
            <person name="Griggs A."/>
            <person name="Gujja S."/>
            <person name="Heilman E."/>
            <person name="Heiman D."/>
            <person name="Howarth C."/>
            <person name="Mehta T."/>
            <person name="Neiman D."/>
            <person name="Pearson M."/>
            <person name="Roberts A."/>
            <person name="Saif S."/>
            <person name="Shea T."/>
            <person name="Shenoy N."/>
            <person name="Sisk P."/>
            <person name="Stolte C."/>
            <person name="Sykes S."/>
            <person name="White J."/>
            <person name="Yandava C."/>
            <person name="Burger G."/>
            <person name="Gray M.W."/>
            <person name="Holland P.W.H."/>
            <person name="King N."/>
            <person name="Lang F.B.F."/>
            <person name="Roger A.J."/>
            <person name="Ruiz-Trillo I."/>
            <person name="Haas B."/>
            <person name="Nusbaum C."/>
            <person name="Birren B."/>
        </authorList>
    </citation>
    <scope>NUCLEOTIDE SEQUENCE [LARGE SCALE GENOMIC DNA]</scope>
    <source>
        <strain evidence="8 9">JP610</strain>
    </source>
</reference>
<dbReference type="Gene3D" id="1.20.120.310">
    <property type="entry name" value="ERV/ALR sulfhydryl oxidase domain"/>
    <property type="match status" value="1"/>
</dbReference>
<keyword evidence="3 6" id="KW-0274">FAD</keyword>
<evidence type="ECO:0000256" key="3">
    <source>
        <dbReference type="ARBA" id="ARBA00022827"/>
    </source>
</evidence>
<evidence type="ECO:0000256" key="4">
    <source>
        <dbReference type="ARBA" id="ARBA00023002"/>
    </source>
</evidence>
<organism evidence="8 9">
    <name type="scientific">Sphaeroforma arctica JP610</name>
    <dbReference type="NCBI Taxonomy" id="667725"/>
    <lineage>
        <taxon>Eukaryota</taxon>
        <taxon>Ichthyosporea</taxon>
        <taxon>Ichthyophonida</taxon>
        <taxon>Sphaeroforma</taxon>
    </lineage>
</organism>
<keyword evidence="4 6" id="KW-0560">Oxidoreductase</keyword>
<dbReference type="Proteomes" id="UP000054560">
    <property type="component" value="Unassembled WGS sequence"/>
</dbReference>
<dbReference type="PROSITE" id="PS51324">
    <property type="entry name" value="ERV_ALR"/>
    <property type="match status" value="1"/>
</dbReference>
<evidence type="ECO:0000256" key="1">
    <source>
        <dbReference type="ARBA" id="ARBA00001974"/>
    </source>
</evidence>
<evidence type="ECO:0000259" key="7">
    <source>
        <dbReference type="PROSITE" id="PS51324"/>
    </source>
</evidence>
<dbReference type="Pfam" id="PF04777">
    <property type="entry name" value="Evr1_Alr"/>
    <property type="match status" value="1"/>
</dbReference>
<gene>
    <name evidence="8" type="ORF">SARC_07394</name>
</gene>
<keyword evidence="2 6" id="KW-0285">Flavoprotein</keyword>
<comment type="catalytic activity">
    <reaction evidence="6">
        <text>2 R'C(R)SH + O2 = R'C(R)S-S(R)CR' + H2O2</text>
        <dbReference type="Rhea" id="RHEA:17357"/>
        <dbReference type="ChEBI" id="CHEBI:15379"/>
        <dbReference type="ChEBI" id="CHEBI:16240"/>
        <dbReference type="ChEBI" id="CHEBI:16520"/>
        <dbReference type="ChEBI" id="CHEBI:17412"/>
        <dbReference type="EC" id="1.8.3.2"/>
    </reaction>
</comment>
<proteinExistence type="predicted"/>
<dbReference type="GO" id="GO:0016972">
    <property type="term" value="F:thiol oxidase activity"/>
    <property type="evidence" value="ECO:0007669"/>
    <property type="project" value="UniProtKB-EC"/>
</dbReference>
<evidence type="ECO:0000256" key="5">
    <source>
        <dbReference type="ARBA" id="ARBA00023157"/>
    </source>
</evidence>